<dbReference type="PANTHER" id="PTHR48070:SF4">
    <property type="entry name" value="ESTERASE ALNB"/>
    <property type="match status" value="1"/>
</dbReference>
<keyword evidence="4" id="KW-1185">Reference proteome</keyword>
<dbReference type="Pfam" id="PF03959">
    <property type="entry name" value="FSH1"/>
    <property type="match status" value="1"/>
</dbReference>
<dbReference type="PANTHER" id="PTHR48070">
    <property type="entry name" value="ESTERASE OVCA2"/>
    <property type="match status" value="1"/>
</dbReference>
<feature type="domain" description="Serine hydrolase" evidence="2">
    <location>
        <begin position="2"/>
        <end position="264"/>
    </location>
</feature>
<evidence type="ECO:0000259" key="2">
    <source>
        <dbReference type="Pfam" id="PF03959"/>
    </source>
</evidence>
<evidence type="ECO:0000256" key="1">
    <source>
        <dbReference type="ARBA" id="ARBA00022801"/>
    </source>
</evidence>
<dbReference type="SUPFAM" id="SSF53474">
    <property type="entry name" value="alpha/beta-Hydrolases"/>
    <property type="match status" value="1"/>
</dbReference>
<protein>
    <recommendedName>
        <fullName evidence="2">Serine hydrolase domain-containing protein</fullName>
    </recommendedName>
</protein>
<dbReference type="InterPro" id="IPR005645">
    <property type="entry name" value="FSH-like_dom"/>
</dbReference>
<gene>
    <name evidence="3" type="ORF">P168DRAFT_304170</name>
</gene>
<name>A0A2I1D5F0_ASPC2</name>
<keyword evidence="1" id="KW-0378">Hydrolase</keyword>
<dbReference type="GO" id="GO:0005634">
    <property type="term" value="C:nucleus"/>
    <property type="evidence" value="ECO:0007669"/>
    <property type="project" value="TreeGrafter"/>
</dbReference>
<organism evidence="3 4">
    <name type="scientific">Aspergillus campestris (strain IBT 28561)</name>
    <dbReference type="NCBI Taxonomy" id="1392248"/>
    <lineage>
        <taxon>Eukaryota</taxon>
        <taxon>Fungi</taxon>
        <taxon>Dikarya</taxon>
        <taxon>Ascomycota</taxon>
        <taxon>Pezizomycotina</taxon>
        <taxon>Eurotiomycetes</taxon>
        <taxon>Eurotiomycetidae</taxon>
        <taxon>Eurotiales</taxon>
        <taxon>Aspergillaceae</taxon>
        <taxon>Aspergillus</taxon>
        <taxon>Aspergillus subgen. Circumdati</taxon>
    </lineage>
</organism>
<dbReference type="GO" id="GO:0019748">
    <property type="term" value="P:secondary metabolic process"/>
    <property type="evidence" value="ECO:0007669"/>
    <property type="project" value="TreeGrafter"/>
</dbReference>
<sequence>MPRILCLHGYGTSAAILRHQLGPFMAAADPSYEFVFLEGETECQKAQGVGNFVKGPFLCYNGSFAPADIQQSCDLIDDFVEAEGPFDGILGFSQGGSVALTYLLQRQLDGHLPSFRFAIFLSTVVAFSPDETFGSHLLANLTDREIRLLDSYPTADLSSLHPLTRALCETTARTFYSAKTGGFIAQDTKESMFARRDDPAQPRVFHPALVKDRIPIPTVHITGKKDQAMMVNLSVLVQGLCDPRLIRSLTHSGAHDVPRRPDDVRAACAAVDWAIQQSQQQYICWNSAYCASVPYSPEMKLFRHIQKRYY</sequence>
<accession>A0A2I1D5F0</accession>
<dbReference type="RefSeq" id="XP_024693693.1">
    <property type="nucleotide sequence ID" value="XM_024838823.1"/>
</dbReference>
<comment type="caution">
    <text evidence="3">The sequence shown here is derived from an EMBL/GenBank/DDBJ whole genome shotgun (WGS) entry which is preliminary data.</text>
</comment>
<proteinExistence type="predicted"/>
<dbReference type="GeneID" id="36546347"/>
<evidence type="ECO:0000313" key="3">
    <source>
        <dbReference type="EMBL" id="PKY05099.1"/>
    </source>
</evidence>
<dbReference type="Gene3D" id="3.40.50.1820">
    <property type="entry name" value="alpha/beta hydrolase"/>
    <property type="match status" value="1"/>
</dbReference>
<reference evidence="3" key="1">
    <citation type="submission" date="2016-12" db="EMBL/GenBank/DDBJ databases">
        <title>The genomes of Aspergillus section Nigri reveals drivers in fungal speciation.</title>
        <authorList>
            <consortium name="DOE Joint Genome Institute"/>
            <person name="Vesth T.C."/>
            <person name="Nybo J."/>
            <person name="Theobald S."/>
            <person name="Brandl J."/>
            <person name="Frisvad J.C."/>
            <person name="Nielsen K.F."/>
            <person name="Lyhne E.K."/>
            <person name="Kogle M.E."/>
            <person name="Kuo A."/>
            <person name="Riley R."/>
            <person name="Clum A."/>
            <person name="Nolan M."/>
            <person name="Lipzen A."/>
            <person name="Salamov A."/>
            <person name="Henrissat B."/>
            <person name="Wiebenga A."/>
            <person name="De vries R.P."/>
            <person name="Grigoriev I.V."/>
            <person name="Mortensen U.H."/>
            <person name="Andersen M.R."/>
            <person name="Baker S.E."/>
        </authorList>
    </citation>
    <scope>NUCLEOTIDE SEQUENCE</scope>
    <source>
        <strain evidence="3">IBT 28561</strain>
    </source>
</reference>
<dbReference type="GO" id="GO:0016787">
    <property type="term" value="F:hydrolase activity"/>
    <property type="evidence" value="ECO:0007669"/>
    <property type="project" value="UniProtKB-KW"/>
</dbReference>
<dbReference type="Proteomes" id="UP000234254">
    <property type="component" value="Unassembled WGS sequence"/>
</dbReference>
<dbReference type="InterPro" id="IPR050593">
    <property type="entry name" value="LovG"/>
</dbReference>
<dbReference type="GO" id="GO:0005737">
    <property type="term" value="C:cytoplasm"/>
    <property type="evidence" value="ECO:0007669"/>
    <property type="project" value="TreeGrafter"/>
</dbReference>
<dbReference type="OrthoDB" id="414698at2759"/>
<dbReference type="EMBL" id="MSFM01000005">
    <property type="protein sequence ID" value="PKY05099.1"/>
    <property type="molecule type" value="Genomic_DNA"/>
</dbReference>
<dbReference type="VEuPathDB" id="FungiDB:P168DRAFT_304170"/>
<dbReference type="InterPro" id="IPR029058">
    <property type="entry name" value="AB_hydrolase_fold"/>
</dbReference>
<evidence type="ECO:0000313" key="4">
    <source>
        <dbReference type="Proteomes" id="UP000234254"/>
    </source>
</evidence>
<dbReference type="AlphaFoldDB" id="A0A2I1D5F0"/>